<organism evidence="1">
    <name type="scientific">Magallana gigas</name>
    <name type="common">Pacific oyster</name>
    <name type="synonym">Crassostrea gigas</name>
    <dbReference type="NCBI Taxonomy" id="29159"/>
    <lineage>
        <taxon>Eukaryota</taxon>
        <taxon>Metazoa</taxon>
        <taxon>Spiralia</taxon>
        <taxon>Lophotrochozoa</taxon>
        <taxon>Mollusca</taxon>
        <taxon>Bivalvia</taxon>
        <taxon>Autobranchia</taxon>
        <taxon>Pteriomorphia</taxon>
        <taxon>Ostreida</taxon>
        <taxon>Ostreoidea</taxon>
        <taxon>Ostreidae</taxon>
        <taxon>Magallana</taxon>
    </lineage>
</organism>
<dbReference type="AlphaFoldDB" id="K1R3P3"/>
<name>K1R3P3_MAGGI</name>
<dbReference type="GO" id="GO:0016301">
    <property type="term" value="F:kinase activity"/>
    <property type="evidence" value="ECO:0007669"/>
    <property type="project" value="UniProtKB-KW"/>
</dbReference>
<dbReference type="HOGENOM" id="CLU_1983707_0_0_1"/>
<keyword evidence="1" id="KW-0675">Receptor</keyword>
<dbReference type="Gene3D" id="2.60.40.10">
    <property type="entry name" value="Immunoglobulins"/>
    <property type="match status" value="1"/>
</dbReference>
<dbReference type="InterPro" id="IPR036179">
    <property type="entry name" value="Ig-like_dom_sf"/>
</dbReference>
<dbReference type="InterPro" id="IPR007110">
    <property type="entry name" value="Ig-like_dom"/>
</dbReference>
<reference evidence="1" key="1">
    <citation type="journal article" date="2012" name="Nature">
        <title>The oyster genome reveals stress adaptation and complexity of shell formation.</title>
        <authorList>
            <person name="Zhang G."/>
            <person name="Fang X."/>
            <person name="Guo X."/>
            <person name="Li L."/>
            <person name="Luo R."/>
            <person name="Xu F."/>
            <person name="Yang P."/>
            <person name="Zhang L."/>
            <person name="Wang X."/>
            <person name="Qi H."/>
            <person name="Xiong Z."/>
            <person name="Que H."/>
            <person name="Xie Y."/>
            <person name="Holland P.W."/>
            <person name="Paps J."/>
            <person name="Zhu Y."/>
            <person name="Wu F."/>
            <person name="Chen Y."/>
            <person name="Wang J."/>
            <person name="Peng C."/>
            <person name="Meng J."/>
            <person name="Yang L."/>
            <person name="Liu J."/>
            <person name="Wen B."/>
            <person name="Zhang N."/>
            <person name="Huang Z."/>
            <person name="Zhu Q."/>
            <person name="Feng Y."/>
            <person name="Mount A."/>
            <person name="Hedgecock D."/>
            <person name="Xu Z."/>
            <person name="Liu Y."/>
            <person name="Domazet-Loso T."/>
            <person name="Du Y."/>
            <person name="Sun X."/>
            <person name="Zhang S."/>
            <person name="Liu B."/>
            <person name="Cheng P."/>
            <person name="Jiang X."/>
            <person name="Li J."/>
            <person name="Fan D."/>
            <person name="Wang W."/>
            <person name="Fu W."/>
            <person name="Wang T."/>
            <person name="Wang B."/>
            <person name="Zhang J."/>
            <person name="Peng Z."/>
            <person name="Li Y."/>
            <person name="Li N."/>
            <person name="Wang J."/>
            <person name="Chen M."/>
            <person name="He Y."/>
            <person name="Tan F."/>
            <person name="Song X."/>
            <person name="Zheng Q."/>
            <person name="Huang R."/>
            <person name="Yang H."/>
            <person name="Du X."/>
            <person name="Chen L."/>
            <person name="Yang M."/>
            <person name="Gaffney P.M."/>
            <person name="Wang S."/>
            <person name="Luo L."/>
            <person name="She Z."/>
            <person name="Ming Y."/>
            <person name="Huang W."/>
            <person name="Zhang S."/>
            <person name="Huang B."/>
            <person name="Zhang Y."/>
            <person name="Qu T."/>
            <person name="Ni P."/>
            <person name="Miao G."/>
            <person name="Wang J."/>
            <person name="Wang Q."/>
            <person name="Steinberg C.E."/>
            <person name="Wang H."/>
            <person name="Li N."/>
            <person name="Qian L."/>
            <person name="Zhang G."/>
            <person name="Li Y."/>
            <person name="Yang H."/>
            <person name="Liu X."/>
            <person name="Wang J."/>
            <person name="Yin Y."/>
            <person name="Wang J."/>
        </authorList>
    </citation>
    <scope>NUCLEOTIDE SEQUENCE [LARGE SCALE GENOMIC DNA]</scope>
    <source>
        <strain evidence="1">05x7-T-G4-1.051#20</strain>
    </source>
</reference>
<gene>
    <name evidence="1" type="ORF">CGI_10014802</name>
</gene>
<dbReference type="EMBL" id="JH817196">
    <property type="protein sequence ID" value="EKC40393.1"/>
    <property type="molecule type" value="Genomic_DNA"/>
</dbReference>
<dbReference type="SUPFAM" id="SSF48726">
    <property type="entry name" value="Immunoglobulin"/>
    <property type="match status" value="1"/>
</dbReference>
<protein>
    <submittedName>
        <fullName evidence="1">Muscle, skeletal receptor tyrosine protein kinase</fullName>
    </submittedName>
</protein>
<evidence type="ECO:0000313" key="1">
    <source>
        <dbReference type="EMBL" id="EKC40393.1"/>
    </source>
</evidence>
<dbReference type="PROSITE" id="PS50835">
    <property type="entry name" value="IG_LIKE"/>
    <property type="match status" value="1"/>
</dbReference>
<keyword evidence="1" id="KW-0808">Transferase</keyword>
<proteinExistence type="predicted"/>
<dbReference type="InterPro" id="IPR013783">
    <property type="entry name" value="Ig-like_fold"/>
</dbReference>
<dbReference type="InterPro" id="IPR013098">
    <property type="entry name" value="Ig_I-set"/>
</dbReference>
<keyword evidence="1" id="KW-0418">Kinase</keyword>
<dbReference type="Pfam" id="PF07679">
    <property type="entry name" value="I-set"/>
    <property type="match status" value="1"/>
</dbReference>
<sequence>MKPSEYLAPGYLKPFEMHKMTFIRYYVTELRQKINLQDGFKLVLISYQWFKNNVKFQSNDRVVVNEQSGDITFHNLTKEDFGIYYCVAENKHGSSVSSFVKILEAECFIILGPGPLIKYDFEYLLN</sequence>
<accession>K1R3P3</accession>
<dbReference type="CDD" id="cd00096">
    <property type="entry name" value="Ig"/>
    <property type="match status" value="1"/>
</dbReference>
<dbReference type="InParanoid" id="K1R3P3"/>